<dbReference type="HOGENOM" id="CLU_048152_2_0_1"/>
<comment type="caution">
    <text evidence="2">The sequence shown here is derived from an EMBL/GenBank/DDBJ whole genome shotgun (WGS) entry which is preliminary data.</text>
</comment>
<dbReference type="RefSeq" id="XP_007723252.1">
    <property type="nucleotide sequence ID" value="XM_007725062.1"/>
</dbReference>
<accession>W9YET9</accession>
<dbReference type="Pfam" id="PF07985">
    <property type="entry name" value="SRR1"/>
    <property type="match status" value="1"/>
</dbReference>
<keyword evidence="3" id="KW-1185">Reference proteome</keyword>
<dbReference type="EMBL" id="AMWN01000003">
    <property type="protein sequence ID" value="EXJ91058.1"/>
    <property type="molecule type" value="Genomic_DNA"/>
</dbReference>
<dbReference type="InterPro" id="IPR012942">
    <property type="entry name" value="SRR1-like"/>
</dbReference>
<organism evidence="2 3">
    <name type="scientific">Capronia coronata CBS 617.96</name>
    <dbReference type="NCBI Taxonomy" id="1182541"/>
    <lineage>
        <taxon>Eukaryota</taxon>
        <taxon>Fungi</taxon>
        <taxon>Dikarya</taxon>
        <taxon>Ascomycota</taxon>
        <taxon>Pezizomycotina</taxon>
        <taxon>Eurotiomycetes</taxon>
        <taxon>Chaetothyriomycetidae</taxon>
        <taxon>Chaetothyriales</taxon>
        <taxon>Herpotrichiellaceae</taxon>
        <taxon>Capronia</taxon>
    </lineage>
</organism>
<dbReference type="OrthoDB" id="5318346at2759"/>
<evidence type="ECO:0000259" key="1">
    <source>
        <dbReference type="Pfam" id="PF07985"/>
    </source>
</evidence>
<dbReference type="eggNOG" id="ENOG502SC31">
    <property type="taxonomic scope" value="Eukaryota"/>
</dbReference>
<feature type="domain" description="SRR1-like" evidence="1">
    <location>
        <begin position="110"/>
        <end position="232"/>
    </location>
</feature>
<protein>
    <recommendedName>
        <fullName evidence="1">SRR1-like domain-containing protein</fullName>
    </recommendedName>
</protein>
<evidence type="ECO:0000313" key="2">
    <source>
        <dbReference type="EMBL" id="EXJ91058.1"/>
    </source>
</evidence>
<dbReference type="GeneID" id="19159051"/>
<dbReference type="PANTHER" id="PTHR42080">
    <property type="entry name" value="SRR1 DOMAIN-CONTAINING PROTEIN"/>
    <property type="match status" value="1"/>
</dbReference>
<evidence type="ECO:0000313" key="3">
    <source>
        <dbReference type="Proteomes" id="UP000019484"/>
    </source>
</evidence>
<reference evidence="2 3" key="1">
    <citation type="submission" date="2013-03" db="EMBL/GenBank/DDBJ databases">
        <title>The Genome Sequence of Capronia coronata CBS 617.96.</title>
        <authorList>
            <consortium name="The Broad Institute Genomics Platform"/>
            <person name="Cuomo C."/>
            <person name="de Hoog S."/>
            <person name="Gorbushina A."/>
            <person name="Walker B."/>
            <person name="Young S.K."/>
            <person name="Zeng Q."/>
            <person name="Gargeya S."/>
            <person name="Fitzgerald M."/>
            <person name="Haas B."/>
            <person name="Abouelleil A."/>
            <person name="Allen A.W."/>
            <person name="Alvarado L."/>
            <person name="Arachchi H.M."/>
            <person name="Berlin A.M."/>
            <person name="Chapman S.B."/>
            <person name="Gainer-Dewar J."/>
            <person name="Goldberg J."/>
            <person name="Griggs A."/>
            <person name="Gujja S."/>
            <person name="Hansen M."/>
            <person name="Howarth C."/>
            <person name="Imamovic A."/>
            <person name="Ireland A."/>
            <person name="Larimer J."/>
            <person name="McCowan C."/>
            <person name="Murphy C."/>
            <person name="Pearson M."/>
            <person name="Poon T.W."/>
            <person name="Priest M."/>
            <person name="Roberts A."/>
            <person name="Saif S."/>
            <person name="Shea T."/>
            <person name="Sisk P."/>
            <person name="Sykes S."/>
            <person name="Wortman J."/>
            <person name="Nusbaum C."/>
            <person name="Birren B."/>
        </authorList>
    </citation>
    <scope>NUCLEOTIDE SEQUENCE [LARGE SCALE GENOMIC DNA]</scope>
    <source>
        <strain evidence="2 3">CBS 617.96</strain>
    </source>
</reference>
<name>W9YET9_9EURO</name>
<dbReference type="STRING" id="1182541.W9YET9"/>
<proteinExistence type="predicted"/>
<dbReference type="AlphaFoldDB" id="W9YET9"/>
<sequence length="294" mass="33805">MPHTSRKKKPVHKKRKEFVDEEGWTRITSTTSVIGVPRKSTAVDSQTGGFHGRLEVPNVLKPAGVTPRPMKPVKGTTVDTMRAQYNRIEANWLESDLCRSLKEILRRYLGGGRREISNCVVFGSGSFCGDEIHWVDRHESAYYQIAAFRTVADTIEQIQGHWPPCYAQEPFYNELDAAFLANMHITRVDHPQGFNLLDEASFVYSPAAEPEVELRILSHDPEIWLHRSLEHLFYSNGMTVEDGQDDTRIDRDMAQAFLKTQDFAQLPDFDLKNFPFHGSMLWWRKTLDPEEKEP</sequence>
<gene>
    <name evidence="2" type="ORF">A1O1_04165</name>
</gene>
<dbReference type="PANTHER" id="PTHR42080:SF1">
    <property type="entry name" value="SRR1-LIKE DOMAIN-CONTAINING PROTEIN"/>
    <property type="match status" value="1"/>
</dbReference>
<dbReference type="Proteomes" id="UP000019484">
    <property type="component" value="Unassembled WGS sequence"/>
</dbReference>